<dbReference type="PANTHER" id="PTHR31118">
    <property type="entry name" value="CYCLASE-LIKE PROTEIN 2"/>
    <property type="match status" value="1"/>
</dbReference>
<dbReference type="STRING" id="1202768.SAMN05216285_1923"/>
<dbReference type="PANTHER" id="PTHR31118:SF32">
    <property type="entry name" value="KYNURENINE FORMAMIDASE"/>
    <property type="match status" value="1"/>
</dbReference>
<name>A0A1I0NPH5_9EURY</name>
<dbReference type="InterPro" id="IPR007325">
    <property type="entry name" value="KFase/CYL"/>
</dbReference>
<accession>A0A1I0NPH5</accession>
<dbReference type="EMBL" id="FOIS01000002">
    <property type="protein sequence ID" value="SEW02792.1"/>
    <property type="molecule type" value="Genomic_DNA"/>
</dbReference>
<proteinExistence type="predicted"/>
<evidence type="ECO:0000313" key="3">
    <source>
        <dbReference type="Proteomes" id="UP000183275"/>
    </source>
</evidence>
<dbReference type="InterPro" id="IPR037175">
    <property type="entry name" value="KFase_sf"/>
</dbReference>
<gene>
    <name evidence="2" type="ORF">SAMN05216285_1923</name>
</gene>
<reference evidence="3" key="1">
    <citation type="submission" date="2016-10" db="EMBL/GenBank/DDBJ databases">
        <authorList>
            <person name="Varghese N."/>
        </authorList>
    </citation>
    <scope>NUCLEOTIDE SEQUENCE [LARGE SCALE GENOMIC DNA]</scope>
    <source>
        <strain evidence="3">CGMCC 1.12284</strain>
    </source>
</reference>
<dbReference type="SUPFAM" id="SSF102198">
    <property type="entry name" value="Putative cyclase"/>
    <property type="match status" value="1"/>
</dbReference>
<dbReference type="AlphaFoldDB" id="A0A1I0NPH5"/>
<evidence type="ECO:0000313" key="2">
    <source>
        <dbReference type="EMBL" id="SEW02792.1"/>
    </source>
</evidence>
<dbReference type="Proteomes" id="UP000183275">
    <property type="component" value="Unassembled WGS sequence"/>
</dbReference>
<evidence type="ECO:0000256" key="1">
    <source>
        <dbReference type="SAM" id="MobiDB-lite"/>
    </source>
</evidence>
<keyword evidence="3" id="KW-1185">Reference proteome</keyword>
<dbReference type="Gene3D" id="3.50.30.50">
    <property type="entry name" value="Putative cyclase"/>
    <property type="match status" value="1"/>
</dbReference>
<dbReference type="GO" id="GO:0004061">
    <property type="term" value="F:arylformamidase activity"/>
    <property type="evidence" value="ECO:0007669"/>
    <property type="project" value="InterPro"/>
</dbReference>
<organism evidence="2 3">
    <name type="scientific">Natrinema salifodinae</name>
    <dbReference type="NCBI Taxonomy" id="1202768"/>
    <lineage>
        <taxon>Archaea</taxon>
        <taxon>Methanobacteriati</taxon>
        <taxon>Methanobacteriota</taxon>
        <taxon>Stenosarchaea group</taxon>
        <taxon>Halobacteria</taxon>
        <taxon>Halobacteriales</taxon>
        <taxon>Natrialbaceae</taxon>
        <taxon>Natrinema</taxon>
    </lineage>
</organism>
<dbReference type="OrthoDB" id="9014at2157"/>
<dbReference type="GO" id="GO:0019441">
    <property type="term" value="P:L-tryptophan catabolic process to kynurenine"/>
    <property type="evidence" value="ECO:0007669"/>
    <property type="project" value="InterPro"/>
</dbReference>
<sequence>MHVDLSQPIETGMQTYPGDPAVAVRSHATHDEHGARVDAIECGSHTGTHVDAPAHTVPGGETLDAYPIDRFVFDAVRVDCRDLGAREPIPAARVSEPDPKPGSATGTEPDLVAFWTGWDTHWGTDRYLDHPYLSPEAAERCADRGFDVAVDSLNPDPTPTANAGDDEPEGFAAHQALLGNEQLIIENLTNLERTGERFELRAYPIALESDGAPVRAVGVDSADRSERME</sequence>
<protein>
    <submittedName>
        <fullName evidence="2">Kynurenine formamidase</fullName>
    </submittedName>
</protein>
<feature type="region of interest" description="Disordered" evidence="1">
    <location>
        <begin position="89"/>
        <end position="108"/>
    </location>
</feature>
<dbReference type="RefSeq" id="WP_049992077.1">
    <property type="nucleotide sequence ID" value="NZ_FOIS01000002.1"/>
</dbReference>
<dbReference type="Pfam" id="PF04199">
    <property type="entry name" value="Cyclase"/>
    <property type="match status" value="1"/>
</dbReference>
<dbReference type="eggNOG" id="arCOG02462">
    <property type="taxonomic scope" value="Archaea"/>
</dbReference>